<dbReference type="PANTHER" id="PTHR43280">
    <property type="entry name" value="ARAC-FAMILY TRANSCRIPTIONAL REGULATOR"/>
    <property type="match status" value="1"/>
</dbReference>
<dbReference type="GO" id="GO:0003700">
    <property type="term" value="F:DNA-binding transcription factor activity"/>
    <property type="evidence" value="ECO:0007669"/>
    <property type="project" value="InterPro"/>
</dbReference>
<evidence type="ECO:0000256" key="4">
    <source>
        <dbReference type="SAM" id="Phobius"/>
    </source>
</evidence>
<protein>
    <submittedName>
        <fullName evidence="6">Transcriptional regulator</fullName>
    </submittedName>
</protein>
<accession>A0A918RDN3</accession>
<dbReference type="GO" id="GO:0043565">
    <property type="term" value="F:sequence-specific DNA binding"/>
    <property type="evidence" value="ECO:0007669"/>
    <property type="project" value="InterPro"/>
</dbReference>
<keyword evidence="4" id="KW-0812">Transmembrane</keyword>
<name>A0A918RDN3_9GAMM</name>
<evidence type="ECO:0000256" key="3">
    <source>
        <dbReference type="ARBA" id="ARBA00023163"/>
    </source>
</evidence>
<evidence type="ECO:0000256" key="2">
    <source>
        <dbReference type="ARBA" id="ARBA00023125"/>
    </source>
</evidence>
<feature type="domain" description="HTH araC/xylS-type" evidence="5">
    <location>
        <begin position="265"/>
        <end position="371"/>
    </location>
</feature>
<gene>
    <name evidence="6" type="ORF">GCM10008090_00130</name>
</gene>
<dbReference type="RefSeq" id="WP_189397966.1">
    <property type="nucleotide sequence ID" value="NZ_BMXA01000001.1"/>
</dbReference>
<dbReference type="InterPro" id="IPR018060">
    <property type="entry name" value="HTH_AraC"/>
</dbReference>
<keyword evidence="7" id="KW-1185">Reference proteome</keyword>
<keyword evidence="3" id="KW-0804">Transcription</keyword>
<dbReference type="PRINTS" id="PR00032">
    <property type="entry name" value="HTHARAC"/>
</dbReference>
<keyword evidence="4" id="KW-1133">Transmembrane helix</keyword>
<dbReference type="EMBL" id="BMXA01000001">
    <property type="protein sequence ID" value="GGZ95935.1"/>
    <property type="molecule type" value="Genomic_DNA"/>
</dbReference>
<sequence>MTQLHQYIIILGAFQGVLLFALLVADRRVATAGKLLGVHCLLVALILLFPFLLFSNQPEAFSWAVGWLFYIPVCLGPLFYLYCRTAIVDRPLRLSDSVHALPVIACYLLNIDSIVFSGDEIRAWVIGAPAPNWRLWLSEYLLFGFAFFYFVLTLVTIRRLQMQAGRTLSSVDPEIFRWLWIFVGSVFIVWVAKLILSFTSLLPPITVVATDALIVLFIYMVAIAQWRSPKLFAVEKLATVQAQLEADERSAKSGSGGMLDTQIRASMIDEIKRHVESEGLFRDSGLTLTGLAEATGLSTHHVSESLNQQEGKNFNQFINDYRLDDVVQRLKAGATGTILELAMDAGFASKSTFNTLFKRRFGVTPSQYKRGVVGGEVVTLP</sequence>
<organism evidence="6 7">
    <name type="scientific">Arenicella chitinivorans</name>
    <dbReference type="NCBI Taxonomy" id="1329800"/>
    <lineage>
        <taxon>Bacteria</taxon>
        <taxon>Pseudomonadati</taxon>
        <taxon>Pseudomonadota</taxon>
        <taxon>Gammaproteobacteria</taxon>
        <taxon>Arenicellales</taxon>
        <taxon>Arenicellaceae</taxon>
        <taxon>Arenicella</taxon>
    </lineage>
</organism>
<reference evidence="6" key="2">
    <citation type="submission" date="2020-09" db="EMBL/GenBank/DDBJ databases">
        <authorList>
            <person name="Sun Q."/>
            <person name="Kim S."/>
        </authorList>
    </citation>
    <scope>NUCLEOTIDE SEQUENCE</scope>
    <source>
        <strain evidence="6">KCTC 12711</strain>
    </source>
</reference>
<evidence type="ECO:0000259" key="5">
    <source>
        <dbReference type="PROSITE" id="PS01124"/>
    </source>
</evidence>
<evidence type="ECO:0000313" key="7">
    <source>
        <dbReference type="Proteomes" id="UP000614811"/>
    </source>
</evidence>
<keyword evidence="4" id="KW-0472">Membrane</keyword>
<dbReference type="PROSITE" id="PS01124">
    <property type="entry name" value="HTH_ARAC_FAMILY_2"/>
    <property type="match status" value="1"/>
</dbReference>
<feature type="transmembrane region" description="Helical" evidence="4">
    <location>
        <begin position="36"/>
        <end position="54"/>
    </location>
</feature>
<keyword evidence="1" id="KW-0805">Transcription regulation</keyword>
<reference evidence="6" key="1">
    <citation type="journal article" date="2014" name="Int. J. Syst. Evol. Microbiol.">
        <title>Complete genome sequence of Corynebacterium casei LMG S-19264T (=DSM 44701T), isolated from a smear-ripened cheese.</title>
        <authorList>
            <consortium name="US DOE Joint Genome Institute (JGI-PGF)"/>
            <person name="Walter F."/>
            <person name="Albersmeier A."/>
            <person name="Kalinowski J."/>
            <person name="Ruckert C."/>
        </authorList>
    </citation>
    <scope>NUCLEOTIDE SEQUENCE</scope>
    <source>
        <strain evidence="6">KCTC 12711</strain>
    </source>
</reference>
<dbReference type="PROSITE" id="PS00041">
    <property type="entry name" value="HTH_ARAC_FAMILY_1"/>
    <property type="match status" value="1"/>
</dbReference>
<dbReference type="AlphaFoldDB" id="A0A918RDN3"/>
<feature type="transmembrane region" description="Helical" evidence="4">
    <location>
        <begin position="60"/>
        <end position="82"/>
    </location>
</feature>
<dbReference type="InterPro" id="IPR018062">
    <property type="entry name" value="HTH_AraC-typ_CS"/>
</dbReference>
<dbReference type="InterPro" id="IPR020449">
    <property type="entry name" value="Tscrpt_reg_AraC-type_HTH"/>
</dbReference>
<dbReference type="SMART" id="SM00342">
    <property type="entry name" value="HTH_ARAC"/>
    <property type="match status" value="1"/>
</dbReference>
<dbReference type="Pfam" id="PF12833">
    <property type="entry name" value="HTH_18"/>
    <property type="match status" value="1"/>
</dbReference>
<feature type="transmembrane region" description="Helical" evidence="4">
    <location>
        <begin position="136"/>
        <end position="157"/>
    </location>
</feature>
<dbReference type="Proteomes" id="UP000614811">
    <property type="component" value="Unassembled WGS sequence"/>
</dbReference>
<evidence type="ECO:0000256" key="1">
    <source>
        <dbReference type="ARBA" id="ARBA00023015"/>
    </source>
</evidence>
<proteinExistence type="predicted"/>
<dbReference type="PANTHER" id="PTHR43280:SF29">
    <property type="entry name" value="ARAC-FAMILY TRANSCRIPTIONAL REGULATOR"/>
    <property type="match status" value="1"/>
</dbReference>
<dbReference type="InterPro" id="IPR009057">
    <property type="entry name" value="Homeodomain-like_sf"/>
</dbReference>
<feature type="transmembrane region" description="Helical" evidence="4">
    <location>
        <begin position="202"/>
        <end position="222"/>
    </location>
</feature>
<dbReference type="SUPFAM" id="SSF46689">
    <property type="entry name" value="Homeodomain-like"/>
    <property type="match status" value="1"/>
</dbReference>
<evidence type="ECO:0000313" key="6">
    <source>
        <dbReference type="EMBL" id="GGZ95935.1"/>
    </source>
</evidence>
<feature type="transmembrane region" description="Helical" evidence="4">
    <location>
        <begin position="6"/>
        <end position="24"/>
    </location>
</feature>
<feature type="transmembrane region" description="Helical" evidence="4">
    <location>
        <begin position="178"/>
        <end position="196"/>
    </location>
</feature>
<keyword evidence="2" id="KW-0238">DNA-binding</keyword>
<dbReference type="Gene3D" id="1.10.10.60">
    <property type="entry name" value="Homeodomain-like"/>
    <property type="match status" value="2"/>
</dbReference>
<comment type="caution">
    <text evidence="6">The sequence shown here is derived from an EMBL/GenBank/DDBJ whole genome shotgun (WGS) entry which is preliminary data.</text>
</comment>